<proteinExistence type="predicted"/>
<protein>
    <submittedName>
        <fullName evidence="1">Uncharacterized protein</fullName>
    </submittedName>
</protein>
<organism evidence="1 2">
    <name type="scientific">Diploptera punctata</name>
    <name type="common">Pacific beetle cockroach</name>
    <dbReference type="NCBI Taxonomy" id="6984"/>
    <lineage>
        <taxon>Eukaryota</taxon>
        <taxon>Metazoa</taxon>
        <taxon>Ecdysozoa</taxon>
        <taxon>Arthropoda</taxon>
        <taxon>Hexapoda</taxon>
        <taxon>Insecta</taxon>
        <taxon>Pterygota</taxon>
        <taxon>Neoptera</taxon>
        <taxon>Polyneoptera</taxon>
        <taxon>Dictyoptera</taxon>
        <taxon>Blattodea</taxon>
        <taxon>Blaberoidea</taxon>
        <taxon>Blaberidae</taxon>
        <taxon>Diplopterinae</taxon>
        <taxon>Diploptera</taxon>
    </lineage>
</organism>
<sequence>HKVYQVSKPNIGELNSSTLSVFSLHQTLLDDVLFSFTFASEILCAKENSTLV</sequence>
<accession>A0AAD8E9V8</accession>
<comment type="caution">
    <text evidence="1">The sequence shown here is derived from an EMBL/GenBank/DDBJ whole genome shotgun (WGS) entry which is preliminary data.</text>
</comment>
<reference evidence="1" key="1">
    <citation type="journal article" date="2023" name="IScience">
        <title>Live-bearing cockroach genome reveals convergent evolutionary mechanisms linked to viviparity in insects and beyond.</title>
        <authorList>
            <person name="Fouks B."/>
            <person name="Harrison M.C."/>
            <person name="Mikhailova A.A."/>
            <person name="Marchal E."/>
            <person name="English S."/>
            <person name="Carruthers M."/>
            <person name="Jennings E.C."/>
            <person name="Chiamaka E.L."/>
            <person name="Frigard R.A."/>
            <person name="Pippel M."/>
            <person name="Attardo G.M."/>
            <person name="Benoit J.B."/>
            <person name="Bornberg-Bauer E."/>
            <person name="Tobe S.S."/>
        </authorList>
    </citation>
    <scope>NUCLEOTIDE SEQUENCE</scope>
    <source>
        <strain evidence="1">Stay&amp;Tobe</strain>
    </source>
</reference>
<dbReference type="Proteomes" id="UP001233999">
    <property type="component" value="Unassembled WGS sequence"/>
</dbReference>
<evidence type="ECO:0000313" key="2">
    <source>
        <dbReference type="Proteomes" id="UP001233999"/>
    </source>
</evidence>
<gene>
    <name evidence="1" type="ORF">L9F63_022982</name>
</gene>
<keyword evidence="2" id="KW-1185">Reference proteome</keyword>
<reference evidence="1" key="2">
    <citation type="submission" date="2023-05" db="EMBL/GenBank/DDBJ databases">
        <authorList>
            <person name="Fouks B."/>
        </authorList>
    </citation>
    <scope>NUCLEOTIDE SEQUENCE</scope>
    <source>
        <strain evidence="1">Stay&amp;Tobe</strain>
        <tissue evidence="1">Testes</tissue>
    </source>
</reference>
<name>A0AAD8E9V8_DIPPU</name>
<dbReference type="AlphaFoldDB" id="A0AAD8E9V8"/>
<feature type="non-terminal residue" evidence="1">
    <location>
        <position position="1"/>
    </location>
</feature>
<evidence type="ECO:0000313" key="1">
    <source>
        <dbReference type="EMBL" id="KAJ9582670.1"/>
    </source>
</evidence>
<dbReference type="EMBL" id="JASPKZ010007772">
    <property type="protein sequence ID" value="KAJ9582670.1"/>
    <property type="molecule type" value="Genomic_DNA"/>
</dbReference>
<feature type="non-terminal residue" evidence="1">
    <location>
        <position position="52"/>
    </location>
</feature>